<evidence type="ECO:0000256" key="1">
    <source>
        <dbReference type="SAM" id="MobiDB-lite"/>
    </source>
</evidence>
<gene>
    <name evidence="2" type="ORF">PoB_000743800</name>
</gene>
<feature type="region of interest" description="Disordered" evidence="1">
    <location>
        <begin position="1"/>
        <end position="45"/>
    </location>
</feature>
<sequence>MENERYRYNKDGKGKGKEEEKGGNRNIPEPKIRQDKNYTNGEFDSKFFSTSKSEANLRHSEDKAGFTINTGLNDIESQF</sequence>
<keyword evidence="3" id="KW-1185">Reference proteome</keyword>
<protein>
    <submittedName>
        <fullName evidence="2">Uncharacterized protein</fullName>
    </submittedName>
</protein>
<organism evidence="2 3">
    <name type="scientific">Plakobranchus ocellatus</name>
    <dbReference type="NCBI Taxonomy" id="259542"/>
    <lineage>
        <taxon>Eukaryota</taxon>
        <taxon>Metazoa</taxon>
        <taxon>Spiralia</taxon>
        <taxon>Lophotrochozoa</taxon>
        <taxon>Mollusca</taxon>
        <taxon>Gastropoda</taxon>
        <taxon>Heterobranchia</taxon>
        <taxon>Euthyneura</taxon>
        <taxon>Panpulmonata</taxon>
        <taxon>Sacoglossa</taxon>
        <taxon>Placobranchoidea</taxon>
        <taxon>Plakobranchidae</taxon>
        <taxon>Plakobranchus</taxon>
    </lineage>
</organism>
<accession>A0AAV3YFM3</accession>
<feature type="compositionally biased region" description="Basic and acidic residues" evidence="1">
    <location>
        <begin position="1"/>
        <end position="36"/>
    </location>
</feature>
<comment type="caution">
    <text evidence="2">The sequence shown here is derived from an EMBL/GenBank/DDBJ whole genome shotgun (WGS) entry which is preliminary data.</text>
</comment>
<feature type="non-terminal residue" evidence="2">
    <location>
        <position position="79"/>
    </location>
</feature>
<reference evidence="2 3" key="1">
    <citation type="journal article" date="2021" name="Elife">
        <title>Chloroplast acquisition without the gene transfer in kleptoplastic sea slugs, Plakobranchus ocellatus.</title>
        <authorList>
            <person name="Maeda T."/>
            <person name="Takahashi S."/>
            <person name="Yoshida T."/>
            <person name="Shimamura S."/>
            <person name="Takaki Y."/>
            <person name="Nagai Y."/>
            <person name="Toyoda A."/>
            <person name="Suzuki Y."/>
            <person name="Arimoto A."/>
            <person name="Ishii H."/>
            <person name="Satoh N."/>
            <person name="Nishiyama T."/>
            <person name="Hasebe M."/>
            <person name="Maruyama T."/>
            <person name="Minagawa J."/>
            <person name="Obokata J."/>
            <person name="Shigenobu S."/>
        </authorList>
    </citation>
    <scope>NUCLEOTIDE SEQUENCE [LARGE SCALE GENOMIC DNA]</scope>
</reference>
<name>A0AAV3YFM3_9GAST</name>
<dbReference type="AlphaFoldDB" id="A0AAV3YFM3"/>
<proteinExistence type="predicted"/>
<dbReference type="EMBL" id="BLXT01000859">
    <property type="protein sequence ID" value="GFN80932.1"/>
    <property type="molecule type" value="Genomic_DNA"/>
</dbReference>
<evidence type="ECO:0000313" key="3">
    <source>
        <dbReference type="Proteomes" id="UP000735302"/>
    </source>
</evidence>
<dbReference type="Proteomes" id="UP000735302">
    <property type="component" value="Unassembled WGS sequence"/>
</dbReference>
<evidence type="ECO:0000313" key="2">
    <source>
        <dbReference type="EMBL" id="GFN80932.1"/>
    </source>
</evidence>